<dbReference type="GO" id="GO:0003676">
    <property type="term" value="F:nucleic acid binding"/>
    <property type="evidence" value="ECO:0007669"/>
    <property type="project" value="InterPro"/>
</dbReference>
<dbReference type="STRING" id="360105.CCV52592_0059"/>
<keyword evidence="2" id="KW-1185">Reference proteome</keyword>
<dbReference type="Gene3D" id="3.40.50.150">
    <property type="entry name" value="Vaccinia Virus protein VP39"/>
    <property type="match status" value="1"/>
</dbReference>
<dbReference type="RefSeq" id="WP_011992832.1">
    <property type="nucleotide sequence ID" value="NC_009715.2"/>
</dbReference>
<name>A7H0X0_CAMC5</name>
<dbReference type="InterPro" id="IPR002052">
    <property type="entry name" value="DNA_methylase_N6_adenine_CS"/>
</dbReference>
<accession>A7H0X0</accession>
<dbReference type="InterPro" id="IPR029063">
    <property type="entry name" value="SAM-dependent_MTases_sf"/>
</dbReference>
<organism evidence="1 2">
    <name type="scientific">Campylobacter curvus (strain 525.92)</name>
    <dbReference type="NCBI Taxonomy" id="360105"/>
    <lineage>
        <taxon>Bacteria</taxon>
        <taxon>Pseudomonadati</taxon>
        <taxon>Campylobacterota</taxon>
        <taxon>Epsilonproteobacteria</taxon>
        <taxon>Campylobacterales</taxon>
        <taxon>Campylobacteraceae</taxon>
        <taxon>Campylobacter</taxon>
    </lineage>
</organism>
<dbReference type="PROSITE" id="PS00092">
    <property type="entry name" value="N6_MTASE"/>
    <property type="match status" value="1"/>
</dbReference>
<dbReference type="EMBL" id="CP000767">
    <property type="protein sequence ID" value="EAU00344.1"/>
    <property type="molecule type" value="Genomic_DNA"/>
</dbReference>
<sequence>MGKNFSGNTNKSRSKADFYQTPYNLTRRLLEVERFEGSILEPACGAGAIISVLKEAGYEDITAYDLLLNGKDFLTETRKFDAIVTNPPFSLAKKFILKALEISDKFAFLLPLNYLHGKERHDEIYARKALERVYVFTRYPMLSDEIRSDGKYETGMMVYAWYVFSRHFNGQPEIYWLDNNEDVLKKGER</sequence>
<dbReference type="AlphaFoldDB" id="A7H0X0"/>
<dbReference type="PRINTS" id="PR00507">
    <property type="entry name" value="N12N6MTFRASE"/>
</dbReference>
<gene>
    <name evidence="1" type="ORF">CCV52592_0059</name>
</gene>
<evidence type="ECO:0000313" key="1">
    <source>
        <dbReference type="EMBL" id="EAU00344.1"/>
    </source>
</evidence>
<dbReference type="KEGG" id="ccv:CCV52592_0059"/>
<dbReference type="SUPFAM" id="SSF53335">
    <property type="entry name" value="S-adenosyl-L-methionine-dependent methyltransferases"/>
    <property type="match status" value="1"/>
</dbReference>
<evidence type="ECO:0000313" key="2">
    <source>
        <dbReference type="Proteomes" id="UP000006380"/>
    </source>
</evidence>
<dbReference type="GO" id="GO:0032259">
    <property type="term" value="P:methylation"/>
    <property type="evidence" value="ECO:0007669"/>
    <property type="project" value="InterPro"/>
</dbReference>
<dbReference type="OrthoDB" id="9761012at2"/>
<dbReference type="Proteomes" id="UP000006380">
    <property type="component" value="Chromosome"/>
</dbReference>
<protein>
    <submittedName>
        <fullName evidence="1">Uncharacterized protein</fullName>
    </submittedName>
</protein>
<dbReference type="GO" id="GO:0008168">
    <property type="term" value="F:methyltransferase activity"/>
    <property type="evidence" value="ECO:0007669"/>
    <property type="project" value="InterPro"/>
</dbReference>
<dbReference type="HOGENOM" id="CLU_094523_1_0_7"/>
<proteinExistence type="predicted"/>
<reference evidence="1" key="1">
    <citation type="submission" date="2016-07" db="EMBL/GenBank/DDBJ databases">
        <title>Comparative genomics of the Campylobacter concisus group.</title>
        <authorList>
            <person name="Miller W.G."/>
            <person name="Yee E."/>
            <person name="Chapman M.H."/>
            <person name="Huynh S."/>
            <person name="Bono J.L."/>
            <person name="On S.L.W."/>
            <person name="StLeger J."/>
            <person name="Foster G."/>
            <person name="Parker C.T."/>
        </authorList>
    </citation>
    <scope>NUCLEOTIDE SEQUENCE</scope>
    <source>
        <strain evidence="1">525.92</strain>
    </source>
</reference>